<evidence type="ECO:0000259" key="5">
    <source>
        <dbReference type="PROSITE" id="PS50931"/>
    </source>
</evidence>
<dbReference type="KEGG" id="ami:Amir_4429"/>
<dbReference type="InterPro" id="IPR036390">
    <property type="entry name" value="WH_DNA-bd_sf"/>
</dbReference>
<dbReference type="SUPFAM" id="SSF53850">
    <property type="entry name" value="Periplasmic binding protein-like II"/>
    <property type="match status" value="1"/>
</dbReference>
<evidence type="ECO:0000256" key="3">
    <source>
        <dbReference type="ARBA" id="ARBA00023125"/>
    </source>
</evidence>
<dbReference type="Pfam" id="PF00126">
    <property type="entry name" value="HTH_1"/>
    <property type="match status" value="1"/>
</dbReference>
<dbReference type="Proteomes" id="UP000002213">
    <property type="component" value="Chromosome"/>
</dbReference>
<keyword evidence="7" id="KW-1185">Reference proteome</keyword>
<dbReference type="InterPro" id="IPR005119">
    <property type="entry name" value="LysR_subst-bd"/>
</dbReference>
<evidence type="ECO:0000256" key="2">
    <source>
        <dbReference type="ARBA" id="ARBA00023015"/>
    </source>
</evidence>
<comment type="similarity">
    <text evidence="1">Belongs to the LysR transcriptional regulatory family.</text>
</comment>
<gene>
    <name evidence="6" type="ordered locus">Amir_4429</name>
</gene>
<dbReference type="GO" id="GO:0032993">
    <property type="term" value="C:protein-DNA complex"/>
    <property type="evidence" value="ECO:0007669"/>
    <property type="project" value="TreeGrafter"/>
</dbReference>
<dbReference type="HOGENOM" id="CLU_039613_6_4_11"/>
<dbReference type="InterPro" id="IPR036388">
    <property type="entry name" value="WH-like_DNA-bd_sf"/>
</dbReference>
<accession>C6WK62</accession>
<dbReference type="FunFam" id="1.10.10.10:FF:000001">
    <property type="entry name" value="LysR family transcriptional regulator"/>
    <property type="match status" value="1"/>
</dbReference>
<dbReference type="GO" id="GO:0003677">
    <property type="term" value="F:DNA binding"/>
    <property type="evidence" value="ECO:0007669"/>
    <property type="project" value="UniProtKB-KW"/>
</dbReference>
<evidence type="ECO:0000313" key="7">
    <source>
        <dbReference type="Proteomes" id="UP000002213"/>
    </source>
</evidence>
<reference evidence="6 7" key="1">
    <citation type="journal article" date="2009" name="Stand. Genomic Sci.">
        <title>Complete genome sequence of Actinosynnema mirum type strain (101).</title>
        <authorList>
            <person name="Land M."/>
            <person name="Lapidus A."/>
            <person name="Mayilraj S."/>
            <person name="Chen F."/>
            <person name="Copeland A."/>
            <person name="Del Rio T.G."/>
            <person name="Nolan M."/>
            <person name="Lucas S."/>
            <person name="Tice H."/>
            <person name="Cheng J.F."/>
            <person name="Chertkov O."/>
            <person name="Bruce D."/>
            <person name="Goodwin L."/>
            <person name="Pitluck S."/>
            <person name="Rohde M."/>
            <person name="Goker M."/>
            <person name="Pati A."/>
            <person name="Ivanova N."/>
            <person name="Mavromatis K."/>
            <person name="Chen A."/>
            <person name="Palaniappan K."/>
            <person name="Hauser L."/>
            <person name="Chang Y.J."/>
            <person name="Jeffries C.C."/>
            <person name="Brettin T."/>
            <person name="Detter J.C."/>
            <person name="Han C."/>
            <person name="Chain P."/>
            <person name="Tindall B.J."/>
            <person name="Bristow J."/>
            <person name="Eisen J.A."/>
            <person name="Markowitz V."/>
            <person name="Hugenholtz P."/>
            <person name="Kyrpides N.C."/>
            <person name="Klenk H.P."/>
        </authorList>
    </citation>
    <scope>NUCLEOTIDE SEQUENCE [LARGE SCALE GENOMIC DNA]</scope>
    <source>
        <strain evidence="7">ATCC 29888 / DSM 43827 / JCM 3225 / NBRC 14064 / NCIMB 13271 / NRRL B-12336 / IMRU 3971 / 101</strain>
    </source>
</reference>
<keyword evidence="3" id="KW-0238">DNA-binding</keyword>
<dbReference type="InterPro" id="IPR000847">
    <property type="entry name" value="LysR_HTH_N"/>
</dbReference>
<dbReference type="RefSeq" id="WP_015803162.1">
    <property type="nucleotide sequence ID" value="NC_013093.1"/>
</dbReference>
<proteinExistence type="inferred from homology"/>
<dbReference type="EMBL" id="CP001630">
    <property type="protein sequence ID" value="ACU38275.1"/>
    <property type="molecule type" value="Genomic_DNA"/>
</dbReference>
<dbReference type="eggNOG" id="COG0583">
    <property type="taxonomic scope" value="Bacteria"/>
</dbReference>
<dbReference type="PANTHER" id="PTHR30346:SF0">
    <property type="entry name" value="HCA OPERON TRANSCRIPTIONAL ACTIVATOR HCAR"/>
    <property type="match status" value="1"/>
</dbReference>
<evidence type="ECO:0000313" key="6">
    <source>
        <dbReference type="EMBL" id="ACU38275.1"/>
    </source>
</evidence>
<dbReference type="GO" id="GO:0003700">
    <property type="term" value="F:DNA-binding transcription factor activity"/>
    <property type="evidence" value="ECO:0007669"/>
    <property type="project" value="InterPro"/>
</dbReference>
<dbReference type="SUPFAM" id="SSF46785">
    <property type="entry name" value="Winged helix' DNA-binding domain"/>
    <property type="match status" value="1"/>
</dbReference>
<dbReference type="PANTHER" id="PTHR30346">
    <property type="entry name" value="TRANSCRIPTIONAL DUAL REGULATOR HCAR-RELATED"/>
    <property type="match status" value="1"/>
</dbReference>
<dbReference type="Pfam" id="PF03466">
    <property type="entry name" value="LysR_substrate"/>
    <property type="match status" value="1"/>
</dbReference>
<dbReference type="STRING" id="446462.Amir_4429"/>
<dbReference type="Gene3D" id="1.10.10.10">
    <property type="entry name" value="Winged helix-like DNA-binding domain superfamily/Winged helix DNA-binding domain"/>
    <property type="match status" value="1"/>
</dbReference>
<dbReference type="Gene3D" id="3.40.190.10">
    <property type="entry name" value="Periplasmic binding protein-like II"/>
    <property type="match status" value="2"/>
</dbReference>
<name>C6WK62_ACTMD</name>
<feature type="domain" description="HTH lysR-type" evidence="5">
    <location>
        <begin position="11"/>
        <end position="68"/>
    </location>
</feature>
<protein>
    <submittedName>
        <fullName evidence="6">Transcriptional regulator, LysR family</fullName>
    </submittedName>
</protein>
<dbReference type="PROSITE" id="PS50931">
    <property type="entry name" value="HTH_LYSR"/>
    <property type="match status" value="1"/>
</dbReference>
<keyword evidence="4" id="KW-0804">Transcription</keyword>
<evidence type="ECO:0000256" key="1">
    <source>
        <dbReference type="ARBA" id="ARBA00009437"/>
    </source>
</evidence>
<keyword evidence="2" id="KW-0805">Transcription regulation</keyword>
<sequence>MPSATPFPVDLDLRVVRYFVAVAGHGHFGRAAEECLVGQPTLSRQIRGLERRLGVALFRRTPRGAVLTCAGAAFLPHAERLLRVADGAVAAARAAGGPERLVVGYAPGLSVTGAIRSVRERAPGVAVRSVHLGWNDAATALRERRVDAVVARMPLRAERLRVTRLYDEPRMVVLPRWHRLAGRESLALADIRDERLPTTTGSTPECAAHWRLEPRPGGGSAPEGPELESPDDVWDCVAAGEALAVVARDHGRVVPPELTVLPLREEPTTVVVAARQDDERGLVAAFERAAARPLPR</sequence>
<evidence type="ECO:0000256" key="4">
    <source>
        <dbReference type="ARBA" id="ARBA00023163"/>
    </source>
</evidence>
<dbReference type="PRINTS" id="PR00039">
    <property type="entry name" value="HTHLYSR"/>
</dbReference>
<organism evidence="6 7">
    <name type="scientific">Actinosynnema mirum (strain ATCC 29888 / DSM 43827 / JCM 3225 / NBRC 14064 / NCIMB 13271 / NRRL B-12336 / IMRU 3971 / 101)</name>
    <dbReference type="NCBI Taxonomy" id="446462"/>
    <lineage>
        <taxon>Bacteria</taxon>
        <taxon>Bacillati</taxon>
        <taxon>Actinomycetota</taxon>
        <taxon>Actinomycetes</taxon>
        <taxon>Pseudonocardiales</taxon>
        <taxon>Pseudonocardiaceae</taxon>
        <taxon>Actinosynnema</taxon>
    </lineage>
</organism>
<dbReference type="AlphaFoldDB" id="C6WK62"/>